<feature type="compositionally biased region" description="Basic residues" evidence="1">
    <location>
        <begin position="78"/>
        <end position="90"/>
    </location>
</feature>
<comment type="caution">
    <text evidence="3">The sequence shown here is derived from an EMBL/GenBank/DDBJ whole genome shotgun (WGS) entry which is preliminary data.</text>
</comment>
<keyword evidence="4" id="KW-1185">Reference proteome</keyword>
<evidence type="ECO:0000256" key="1">
    <source>
        <dbReference type="SAM" id="MobiDB-lite"/>
    </source>
</evidence>
<protein>
    <recommendedName>
        <fullName evidence="5">LPXTG cell wall anchor domain-containing protein</fullName>
    </recommendedName>
</protein>
<reference evidence="3 4" key="1">
    <citation type="journal article" date="2020" name="Syst. Appl. Microbiol.">
        <title>Alienimonas chondri sp. nov., a novel planctomycete isolated from the biofilm of the red alga Chondrus crispus.</title>
        <authorList>
            <person name="Vitorino I."/>
            <person name="Albuquerque L."/>
            <person name="Wiegand S."/>
            <person name="Kallscheuer N."/>
            <person name="da Costa M.S."/>
            <person name="Lobo-da-Cunha A."/>
            <person name="Jogler C."/>
            <person name="Lage O.M."/>
        </authorList>
    </citation>
    <scope>NUCLEOTIDE SEQUENCE [LARGE SCALE GENOMIC DNA]</scope>
    <source>
        <strain evidence="3 4">LzC2</strain>
    </source>
</reference>
<dbReference type="Proteomes" id="UP000609651">
    <property type="component" value="Unassembled WGS sequence"/>
</dbReference>
<feature type="transmembrane region" description="Helical" evidence="2">
    <location>
        <begin position="7"/>
        <end position="28"/>
    </location>
</feature>
<evidence type="ECO:0000313" key="3">
    <source>
        <dbReference type="EMBL" id="NNJ26498.1"/>
    </source>
</evidence>
<keyword evidence="2" id="KW-0812">Transmembrane</keyword>
<evidence type="ECO:0000313" key="4">
    <source>
        <dbReference type="Proteomes" id="UP000609651"/>
    </source>
</evidence>
<feature type="region of interest" description="Disordered" evidence="1">
    <location>
        <begin position="68"/>
        <end position="90"/>
    </location>
</feature>
<gene>
    <name evidence="3" type="ORF">LzC2_25860</name>
</gene>
<name>A0ABX1VGT8_9PLAN</name>
<evidence type="ECO:0008006" key="5">
    <source>
        <dbReference type="Google" id="ProtNLM"/>
    </source>
</evidence>
<organism evidence="3 4">
    <name type="scientific">Alienimonas chondri</name>
    <dbReference type="NCBI Taxonomy" id="2681879"/>
    <lineage>
        <taxon>Bacteria</taxon>
        <taxon>Pseudomonadati</taxon>
        <taxon>Planctomycetota</taxon>
        <taxon>Planctomycetia</taxon>
        <taxon>Planctomycetales</taxon>
        <taxon>Planctomycetaceae</taxon>
        <taxon>Alienimonas</taxon>
    </lineage>
</organism>
<keyword evidence="2" id="KW-0472">Membrane</keyword>
<dbReference type="EMBL" id="WTPX01000081">
    <property type="protein sequence ID" value="NNJ26498.1"/>
    <property type="molecule type" value="Genomic_DNA"/>
</dbReference>
<keyword evidence="2" id="KW-1133">Transmembrane helix</keyword>
<evidence type="ECO:0000256" key="2">
    <source>
        <dbReference type="SAM" id="Phobius"/>
    </source>
</evidence>
<sequence length="90" mass="9354">MSTKYSILATIGLIVLAIGGGLAFLATLSNRQAARAAEPLGTGMAVLVGIGAAAIWLPWALRKRKEKLAAESKTNRGAAKRPARQGRAGR</sequence>
<feature type="transmembrane region" description="Helical" evidence="2">
    <location>
        <begin position="40"/>
        <end position="61"/>
    </location>
</feature>
<accession>A0ABX1VGT8</accession>
<dbReference type="RefSeq" id="WP_171187602.1">
    <property type="nucleotide sequence ID" value="NZ_WTPX01000081.1"/>
</dbReference>
<proteinExistence type="predicted"/>